<dbReference type="RefSeq" id="WP_138327732.1">
    <property type="nucleotide sequence ID" value="NZ_VCDI01000010.1"/>
</dbReference>
<keyword evidence="2" id="KW-0732">Signal</keyword>
<dbReference type="PANTHER" id="PTHR37953:SF1">
    <property type="entry name" value="UPF0127 PROTEIN MJ1496"/>
    <property type="match status" value="1"/>
</dbReference>
<feature type="signal peptide" evidence="2">
    <location>
        <begin position="1"/>
        <end position="24"/>
    </location>
</feature>
<dbReference type="Proteomes" id="UP000305654">
    <property type="component" value="Unassembled WGS sequence"/>
</dbReference>
<evidence type="ECO:0000256" key="1">
    <source>
        <dbReference type="SAM" id="MobiDB-lite"/>
    </source>
</evidence>
<dbReference type="InterPro" id="IPR003795">
    <property type="entry name" value="DUF192"/>
</dbReference>
<dbReference type="AlphaFoldDB" id="A0A5R9IZ92"/>
<dbReference type="EMBL" id="VCDI01000010">
    <property type="protein sequence ID" value="TLU70790.1"/>
    <property type="molecule type" value="Genomic_DNA"/>
</dbReference>
<name>A0A5R9IZ92_9PROT</name>
<feature type="chain" id="PRO_5024452875" evidence="2">
    <location>
        <begin position="25"/>
        <end position="169"/>
    </location>
</feature>
<dbReference type="InterPro" id="IPR038695">
    <property type="entry name" value="Saro_0823-like_sf"/>
</dbReference>
<accession>A0A5R9IZ92</accession>
<evidence type="ECO:0000313" key="4">
    <source>
        <dbReference type="Proteomes" id="UP000305654"/>
    </source>
</evidence>
<gene>
    <name evidence="3" type="ORF">FE263_19550</name>
</gene>
<comment type="caution">
    <text evidence="3">The sequence shown here is derived from an EMBL/GenBank/DDBJ whole genome shotgun (WGS) entry which is preliminary data.</text>
</comment>
<dbReference type="Pfam" id="PF02643">
    <property type="entry name" value="DUF192"/>
    <property type="match status" value="1"/>
</dbReference>
<sequence length="169" mass="18269">MRRAGLLTFLLLGILAAVEARAHAQDADTSEPRQAQPELQKQPLTIISRGGARHDFSVELARTPREQQVGLMYRTSIPPNGGMLFIWPAPQPSAMWMENCPVPEDMVFVNPDGTIRTIAENTVPESLAQISSNGPVLATVELQGGITAKLGIRVGDRIENKAFGQASKG</sequence>
<organism evidence="3 4">
    <name type="scientific">Lichenicoccus roseus</name>
    <dbReference type="NCBI Taxonomy" id="2683649"/>
    <lineage>
        <taxon>Bacteria</taxon>
        <taxon>Pseudomonadati</taxon>
        <taxon>Pseudomonadota</taxon>
        <taxon>Alphaproteobacteria</taxon>
        <taxon>Acetobacterales</taxon>
        <taxon>Acetobacteraceae</taxon>
        <taxon>Lichenicoccus</taxon>
    </lineage>
</organism>
<evidence type="ECO:0000256" key="2">
    <source>
        <dbReference type="SAM" id="SignalP"/>
    </source>
</evidence>
<protein>
    <submittedName>
        <fullName evidence="3">DUF192 domain-containing protein</fullName>
    </submittedName>
</protein>
<reference evidence="3 4" key="1">
    <citation type="submission" date="2019-05" db="EMBL/GenBank/DDBJ databases">
        <authorList>
            <person name="Pankratov T."/>
            <person name="Grouzdev D."/>
        </authorList>
    </citation>
    <scope>NUCLEOTIDE SEQUENCE [LARGE SCALE GENOMIC DNA]</scope>
    <source>
        <strain evidence="3 4">KEBCLARHB70R</strain>
    </source>
</reference>
<dbReference type="Gene3D" id="2.60.120.1140">
    <property type="entry name" value="Protein of unknown function DUF192"/>
    <property type="match status" value="1"/>
</dbReference>
<dbReference type="OrthoDB" id="9808290at2"/>
<dbReference type="PANTHER" id="PTHR37953">
    <property type="entry name" value="UPF0127 PROTEIN MJ1496"/>
    <property type="match status" value="1"/>
</dbReference>
<evidence type="ECO:0000313" key="3">
    <source>
        <dbReference type="EMBL" id="TLU70790.1"/>
    </source>
</evidence>
<keyword evidence="4" id="KW-1185">Reference proteome</keyword>
<feature type="region of interest" description="Disordered" evidence="1">
    <location>
        <begin position="25"/>
        <end position="46"/>
    </location>
</feature>
<proteinExistence type="predicted"/>